<dbReference type="Gene3D" id="3.30.565.10">
    <property type="entry name" value="Histidine kinase-like ATPase, C-terminal domain"/>
    <property type="match status" value="1"/>
</dbReference>
<protein>
    <recommendedName>
        <fullName evidence="3">histidine kinase</fullName>
        <ecNumber evidence="3">2.7.13.3</ecNumber>
    </recommendedName>
</protein>
<dbReference type="SMART" id="SM00387">
    <property type="entry name" value="HATPase_c"/>
    <property type="match status" value="1"/>
</dbReference>
<evidence type="ECO:0000256" key="4">
    <source>
        <dbReference type="ARBA" id="ARBA00022475"/>
    </source>
</evidence>
<dbReference type="Proteomes" id="UP000266426">
    <property type="component" value="Unassembled WGS sequence"/>
</dbReference>
<keyword evidence="11 13" id="KW-1133">Transmembrane helix</keyword>
<dbReference type="InterPro" id="IPR003661">
    <property type="entry name" value="HisK_dim/P_dom"/>
</dbReference>
<dbReference type="Gene3D" id="1.10.287.130">
    <property type="match status" value="1"/>
</dbReference>
<dbReference type="GO" id="GO:0000155">
    <property type="term" value="F:phosphorelay sensor kinase activity"/>
    <property type="evidence" value="ECO:0007669"/>
    <property type="project" value="InterPro"/>
</dbReference>
<evidence type="ECO:0000313" key="17">
    <source>
        <dbReference type="Proteomes" id="UP000266426"/>
    </source>
</evidence>
<keyword evidence="5" id="KW-0597">Phosphoprotein</keyword>
<dbReference type="InterPro" id="IPR000014">
    <property type="entry name" value="PAS"/>
</dbReference>
<dbReference type="EMBL" id="QZJZ01000025">
    <property type="protein sequence ID" value="RJP60620.1"/>
    <property type="molecule type" value="Genomic_DNA"/>
</dbReference>
<comment type="catalytic activity">
    <reaction evidence="1">
        <text>ATP + protein L-histidine = ADP + protein N-phospho-L-histidine.</text>
        <dbReference type="EC" id="2.7.13.3"/>
    </reaction>
</comment>
<evidence type="ECO:0000256" key="3">
    <source>
        <dbReference type="ARBA" id="ARBA00012438"/>
    </source>
</evidence>
<dbReference type="PANTHER" id="PTHR43065:SF10">
    <property type="entry name" value="PEROXIDE STRESS-ACTIVATED HISTIDINE KINASE MAK3"/>
    <property type="match status" value="1"/>
</dbReference>
<dbReference type="SUPFAM" id="SSF55785">
    <property type="entry name" value="PYP-like sensor domain (PAS domain)"/>
    <property type="match status" value="2"/>
</dbReference>
<evidence type="ECO:0000256" key="6">
    <source>
        <dbReference type="ARBA" id="ARBA00022679"/>
    </source>
</evidence>
<comment type="caution">
    <text evidence="16">The sequence shown here is derived from an EMBL/GenBank/DDBJ whole genome shotgun (WGS) entry which is preliminary data.</text>
</comment>
<keyword evidence="12" id="KW-0902">Two-component regulatory system</keyword>
<feature type="domain" description="Histidine kinase" evidence="14">
    <location>
        <begin position="629"/>
        <end position="864"/>
    </location>
</feature>
<dbReference type="NCBIfam" id="TIGR00229">
    <property type="entry name" value="sensory_box"/>
    <property type="match status" value="1"/>
</dbReference>
<keyword evidence="10" id="KW-0067">ATP-binding</keyword>
<keyword evidence="9" id="KW-0418">Kinase</keyword>
<keyword evidence="8" id="KW-0547">Nucleotide-binding</keyword>
<evidence type="ECO:0000256" key="5">
    <source>
        <dbReference type="ARBA" id="ARBA00022553"/>
    </source>
</evidence>
<evidence type="ECO:0000259" key="14">
    <source>
        <dbReference type="PROSITE" id="PS50109"/>
    </source>
</evidence>
<dbReference type="AlphaFoldDB" id="A0A3A4R3E8"/>
<keyword evidence="4" id="KW-1003">Cell membrane</keyword>
<keyword evidence="6" id="KW-0808">Transferase</keyword>
<evidence type="ECO:0000259" key="15">
    <source>
        <dbReference type="PROSITE" id="PS50112"/>
    </source>
</evidence>
<dbReference type="SMART" id="SM00388">
    <property type="entry name" value="HisKA"/>
    <property type="match status" value="1"/>
</dbReference>
<evidence type="ECO:0000256" key="13">
    <source>
        <dbReference type="SAM" id="Phobius"/>
    </source>
</evidence>
<dbReference type="Pfam" id="PF02518">
    <property type="entry name" value="HATPase_c"/>
    <property type="match status" value="1"/>
</dbReference>
<dbReference type="InterPro" id="IPR036890">
    <property type="entry name" value="HATPase_C_sf"/>
</dbReference>
<keyword evidence="7 13" id="KW-0812">Transmembrane</keyword>
<dbReference type="CDD" id="cd00130">
    <property type="entry name" value="PAS"/>
    <property type="match status" value="2"/>
</dbReference>
<dbReference type="InterPro" id="IPR029151">
    <property type="entry name" value="Sensor-like_sf"/>
</dbReference>
<accession>A0A3A4R3E8</accession>
<proteinExistence type="predicted"/>
<dbReference type="InterPro" id="IPR003594">
    <property type="entry name" value="HATPase_dom"/>
</dbReference>
<evidence type="ECO:0000313" key="16">
    <source>
        <dbReference type="EMBL" id="RJP60620.1"/>
    </source>
</evidence>
<dbReference type="Gene3D" id="3.30.450.20">
    <property type="entry name" value="PAS domain"/>
    <property type="match status" value="3"/>
</dbReference>
<dbReference type="InterPro" id="IPR005467">
    <property type="entry name" value="His_kinase_dom"/>
</dbReference>
<comment type="subcellular location">
    <subcellularLocation>
        <location evidence="2">Cell membrane</location>
        <topology evidence="2">Multi-pass membrane protein</topology>
    </subcellularLocation>
</comment>
<dbReference type="SUPFAM" id="SSF47384">
    <property type="entry name" value="Homodimeric domain of signal transducing histidine kinase"/>
    <property type="match status" value="1"/>
</dbReference>
<feature type="domain" description="PAS" evidence="15">
    <location>
        <begin position="457"/>
        <end position="510"/>
    </location>
</feature>
<dbReference type="Pfam" id="PF00989">
    <property type="entry name" value="PAS"/>
    <property type="match status" value="1"/>
</dbReference>
<sequence length="871" mass="98179">MKQLKNNYRFSILIVCALLLVCIIAYLKISSGISALDSTLKDSIYQKINSQEKTIEYLIKDIDYSVREILVYAGNYTDSINRLAGDTSFDELLSVHQRMNDYLAVYLLNSDGKCIVSTDKRFLEKNYSFRPYYQRAIKDMKNLYLAEGTVSKQLGLYYGLPVKKMNTDSPSGVLVVKVQPTVLTKFLSDNSNGDDLMFSALMTPEGILVTSVNSMRLASITTLNSNSEARIASCRQFELDSISELGFSSISPVSWNYDSELIAERNGKEYLLIFRNIDRYGGLILLNCYPYNLVKSVASEVHSMIGTLALLFLFLIVFVVIMGIGMYRNDLEYKRLVSSYNTLLQTDGSGILILDTSGCCIHANQEACAILHSGAGELRGQPVSDILAPSFDIDKKDAFESVWETHIRQSREIHIVQESGLEYYIQVDGIKLDSSTYLLILKNITDRKLAEKALMESEQQLKDILDFFPDPTFVVSSNREIVIWNKAIAELTGYPSEIMLGKGNYEYALPFHGKRTPCLIDTYFEKDLSYTQRYENYNQSGNYIGGEFVLKNAVGHKYLLLKISRLSDRHGNMIGAIETIRDISGIKENERRIRLYARRLKKMYTRLRNSQKYLVQSSKMMAIGTLANGVAHEFNNIFTVISGYLELVLKTSHDQFVTAALENIRQASMKARAITQSLLDFSCQRDGMRQMVDFRELIQKSILLWEKQFEQEGIRIEASLQSVPLIMCDPNRMMHVFFNLFSNAADAMRNSKERCLRITLLSSDQSDVFERHIAGIHSAINGQQCIVVSIKDSGRGIPEKDLARIFDPFFTSKGVLAEGLVNTPGTGMGLAIVYGILRELGAEIHVNPGVNTGAEFIIILPLKLQSAELAV</sequence>
<dbReference type="PROSITE" id="PS50109">
    <property type="entry name" value="HIS_KIN"/>
    <property type="match status" value="1"/>
</dbReference>
<dbReference type="CDD" id="cd00082">
    <property type="entry name" value="HisKA"/>
    <property type="match status" value="1"/>
</dbReference>
<dbReference type="PROSITE" id="PS50112">
    <property type="entry name" value="PAS"/>
    <property type="match status" value="1"/>
</dbReference>
<dbReference type="InterPro" id="IPR004358">
    <property type="entry name" value="Sig_transdc_His_kin-like_C"/>
</dbReference>
<dbReference type="GO" id="GO:0005886">
    <property type="term" value="C:plasma membrane"/>
    <property type="evidence" value="ECO:0007669"/>
    <property type="project" value="UniProtKB-SubCell"/>
</dbReference>
<feature type="transmembrane region" description="Helical" evidence="13">
    <location>
        <begin position="304"/>
        <end position="327"/>
    </location>
</feature>
<gene>
    <name evidence="16" type="ORF">C4541_03700</name>
</gene>
<dbReference type="SUPFAM" id="SSF103190">
    <property type="entry name" value="Sensory domain-like"/>
    <property type="match status" value="1"/>
</dbReference>
<dbReference type="InterPro" id="IPR036097">
    <property type="entry name" value="HisK_dim/P_sf"/>
</dbReference>
<reference evidence="16 17" key="1">
    <citation type="journal article" date="2017" name="ISME J.">
        <title>Energy and carbon metabolisms in a deep terrestrial subsurface fluid microbial community.</title>
        <authorList>
            <person name="Momper L."/>
            <person name="Jungbluth S.P."/>
            <person name="Lee M.D."/>
            <person name="Amend J.P."/>
        </authorList>
    </citation>
    <scope>NUCLEOTIDE SEQUENCE [LARGE SCALE GENOMIC DNA]</scope>
    <source>
        <strain evidence="16">SURF_26</strain>
    </source>
</reference>
<dbReference type="PANTHER" id="PTHR43065">
    <property type="entry name" value="SENSOR HISTIDINE KINASE"/>
    <property type="match status" value="1"/>
</dbReference>
<name>A0A3A4R3E8_9BACT</name>
<evidence type="ECO:0000256" key="1">
    <source>
        <dbReference type="ARBA" id="ARBA00000085"/>
    </source>
</evidence>
<evidence type="ECO:0000256" key="2">
    <source>
        <dbReference type="ARBA" id="ARBA00004651"/>
    </source>
</evidence>
<evidence type="ECO:0000256" key="10">
    <source>
        <dbReference type="ARBA" id="ARBA00022840"/>
    </source>
</evidence>
<dbReference type="Pfam" id="PF13426">
    <property type="entry name" value="PAS_9"/>
    <property type="match status" value="1"/>
</dbReference>
<dbReference type="GO" id="GO:0006355">
    <property type="term" value="P:regulation of DNA-templated transcription"/>
    <property type="evidence" value="ECO:0007669"/>
    <property type="project" value="InterPro"/>
</dbReference>
<dbReference type="EC" id="2.7.13.3" evidence="3"/>
<dbReference type="InterPro" id="IPR013767">
    <property type="entry name" value="PAS_fold"/>
</dbReference>
<evidence type="ECO:0000256" key="8">
    <source>
        <dbReference type="ARBA" id="ARBA00022741"/>
    </source>
</evidence>
<dbReference type="InterPro" id="IPR035965">
    <property type="entry name" value="PAS-like_dom_sf"/>
</dbReference>
<dbReference type="PRINTS" id="PR00344">
    <property type="entry name" value="BCTRLSENSOR"/>
</dbReference>
<evidence type="ECO:0000256" key="9">
    <source>
        <dbReference type="ARBA" id="ARBA00022777"/>
    </source>
</evidence>
<dbReference type="GO" id="GO:0005524">
    <property type="term" value="F:ATP binding"/>
    <property type="evidence" value="ECO:0007669"/>
    <property type="project" value="UniProtKB-KW"/>
</dbReference>
<organism evidence="16 17">
    <name type="scientific">Candidatus Auribacter fodinae</name>
    <dbReference type="NCBI Taxonomy" id="2093366"/>
    <lineage>
        <taxon>Bacteria</taxon>
        <taxon>Pseudomonadati</taxon>
        <taxon>Candidatus Auribacterota</taxon>
        <taxon>Candidatus Auribacteria</taxon>
        <taxon>Candidatus Auribacterales</taxon>
        <taxon>Candidatus Auribacteraceae</taxon>
        <taxon>Candidatus Auribacter</taxon>
    </lineage>
</organism>
<dbReference type="SMART" id="SM00091">
    <property type="entry name" value="PAS"/>
    <property type="match status" value="2"/>
</dbReference>
<dbReference type="SUPFAM" id="SSF55874">
    <property type="entry name" value="ATPase domain of HSP90 chaperone/DNA topoisomerase II/histidine kinase"/>
    <property type="match status" value="1"/>
</dbReference>
<dbReference type="Pfam" id="PF00512">
    <property type="entry name" value="HisKA"/>
    <property type="match status" value="1"/>
</dbReference>
<evidence type="ECO:0000256" key="12">
    <source>
        <dbReference type="ARBA" id="ARBA00023012"/>
    </source>
</evidence>
<evidence type="ECO:0000256" key="7">
    <source>
        <dbReference type="ARBA" id="ARBA00022692"/>
    </source>
</evidence>
<evidence type="ECO:0000256" key="11">
    <source>
        <dbReference type="ARBA" id="ARBA00022989"/>
    </source>
</evidence>
<keyword evidence="13" id="KW-0472">Membrane</keyword>